<dbReference type="OMA" id="QTKEMVT"/>
<dbReference type="AlphaFoldDB" id="A0A0P1B6D9"/>
<dbReference type="OrthoDB" id="166852at2759"/>
<feature type="coiled-coil region" evidence="1">
    <location>
        <begin position="134"/>
        <end position="168"/>
    </location>
</feature>
<dbReference type="EMBL" id="CCYD01003090">
    <property type="protein sequence ID" value="CEG49664.1"/>
    <property type="molecule type" value="Genomic_DNA"/>
</dbReference>
<proteinExistence type="predicted"/>
<organism evidence="2 3">
    <name type="scientific">Plasmopara halstedii</name>
    <name type="common">Downy mildew of sunflower</name>
    <dbReference type="NCBI Taxonomy" id="4781"/>
    <lineage>
        <taxon>Eukaryota</taxon>
        <taxon>Sar</taxon>
        <taxon>Stramenopiles</taxon>
        <taxon>Oomycota</taxon>
        <taxon>Peronosporomycetes</taxon>
        <taxon>Peronosporales</taxon>
        <taxon>Peronosporaceae</taxon>
        <taxon>Plasmopara</taxon>
    </lineage>
</organism>
<evidence type="ECO:0000313" key="2">
    <source>
        <dbReference type="EMBL" id="CEG49664.1"/>
    </source>
</evidence>
<dbReference type="RefSeq" id="XP_024586033.1">
    <property type="nucleotide sequence ID" value="XM_024720877.1"/>
</dbReference>
<evidence type="ECO:0000256" key="1">
    <source>
        <dbReference type="SAM" id="Coils"/>
    </source>
</evidence>
<dbReference type="Proteomes" id="UP000054928">
    <property type="component" value="Unassembled WGS sequence"/>
</dbReference>
<accession>A0A0P1B6D9</accession>
<dbReference type="GeneID" id="36402471"/>
<keyword evidence="3" id="KW-1185">Reference proteome</keyword>
<reference evidence="3" key="1">
    <citation type="submission" date="2014-09" db="EMBL/GenBank/DDBJ databases">
        <authorList>
            <person name="Sharma Rahul"/>
            <person name="Thines Marco"/>
        </authorList>
    </citation>
    <scope>NUCLEOTIDE SEQUENCE [LARGE SCALE GENOMIC DNA]</scope>
</reference>
<name>A0A0P1B6D9_PLAHL</name>
<protein>
    <submittedName>
        <fullName evidence="2">Uncharacterized protein</fullName>
    </submittedName>
</protein>
<keyword evidence="1" id="KW-0175">Coiled coil</keyword>
<evidence type="ECO:0000313" key="3">
    <source>
        <dbReference type="Proteomes" id="UP000054928"/>
    </source>
</evidence>
<sequence>MKKLKGCLVVPEDEKPLLHQNLYGKSSILESNHRGKCLASARVMRDNLMHQIETIVLQEAELETALEILEFTRQKCNHQHDAIVQRLASCEEMLWMLERNATDKLSTTKLLNEEEFRRWNKSKDMITVVLPEVLVRLEDNIELNNSKIRDVRNQMEHFRAKRLDLHEEIVAKEEDIALMLTDLETE</sequence>